<dbReference type="RefSeq" id="XP_018321779.1">
    <property type="nucleotide sequence ID" value="XM_018466277.1"/>
</dbReference>
<keyword evidence="19" id="KW-1185">Reference proteome</keyword>
<feature type="compositionally biased region" description="Basic and acidic residues" evidence="16">
    <location>
        <begin position="457"/>
        <end position="477"/>
    </location>
</feature>
<organism evidence="19 20">
    <name type="scientific">Agrilus planipennis</name>
    <name type="common">Emerald ash borer</name>
    <name type="synonym">Agrilus marcopoli</name>
    <dbReference type="NCBI Taxonomy" id="224129"/>
    <lineage>
        <taxon>Eukaryota</taxon>
        <taxon>Metazoa</taxon>
        <taxon>Ecdysozoa</taxon>
        <taxon>Arthropoda</taxon>
        <taxon>Hexapoda</taxon>
        <taxon>Insecta</taxon>
        <taxon>Pterygota</taxon>
        <taxon>Neoptera</taxon>
        <taxon>Endopterygota</taxon>
        <taxon>Coleoptera</taxon>
        <taxon>Polyphaga</taxon>
        <taxon>Elateriformia</taxon>
        <taxon>Buprestoidea</taxon>
        <taxon>Buprestidae</taxon>
        <taxon>Agrilinae</taxon>
        <taxon>Agrilus</taxon>
    </lineage>
</organism>
<dbReference type="Pfam" id="PF00076">
    <property type="entry name" value="RRM_1"/>
    <property type="match status" value="1"/>
</dbReference>
<evidence type="ECO:0000256" key="13">
    <source>
        <dbReference type="PROSITE-ProRule" id="PRU00176"/>
    </source>
</evidence>
<evidence type="ECO:0000313" key="19">
    <source>
        <dbReference type="Proteomes" id="UP000192223"/>
    </source>
</evidence>
<keyword evidence="8 15" id="KW-0175">Coiled coil</keyword>
<dbReference type="GO" id="GO:0003723">
    <property type="term" value="F:RNA binding"/>
    <property type="evidence" value="ECO:0007669"/>
    <property type="project" value="UniProtKB-UniRule"/>
</dbReference>
<keyword evidence="10" id="KW-0804">Transcription</keyword>
<feature type="domain" description="RRM" evidence="17">
    <location>
        <begin position="381"/>
        <end position="455"/>
    </location>
</feature>
<dbReference type="GO" id="GO:0005654">
    <property type="term" value="C:nucleoplasm"/>
    <property type="evidence" value="ECO:0007669"/>
    <property type="project" value="UniProtKB-SubCell"/>
</dbReference>
<keyword evidence="6 13" id="KW-0694">RNA-binding</keyword>
<reference evidence="20" key="1">
    <citation type="submission" date="2025-08" db="UniProtKB">
        <authorList>
            <consortium name="RefSeq"/>
        </authorList>
    </citation>
    <scope>IDENTIFICATION</scope>
    <source>
        <tissue evidence="20">Entire body</tissue>
    </source>
</reference>
<evidence type="ECO:0000256" key="2">
    <source>
        <dbReference type="ARBA" id="ARBA00006177"/>
    </source>
</evidence>
<accession>A0A1W4WCT1</accession>
<dbReference type="GO" id="GO:0008270">
    <property type="term" value="F:zinc ion binding"/>
    <property type="evidence" value="ECO:0007669"/>
    <property type="project" value="UniProtKB-KW"/>
</dbReference>
<sequence>MVSCCAYGCTKKFVKNSSISFHKLPTNPEMREKWIKAVRSENFILSNNAVVCSEHFSSADFINLSNRRRTLTKDAVPTIFNYPEHSVKESLSRRSIRNTPYQEDAVSEIFASTSNETHNDNTERFADEQMSCNNICLSSIVIEDTDDEVEWIEDNSENESPIDYIVLDDDDNDDSSSPNDEQLQFVTNPELQMKCEIGEVSIKDESLYSGTESISSDGNQAETGSGSDKHINVTVQTLAGVEAKETAMDDVDASTPKEEKGNGKNFASLAMTLGEKELGDLLEAVKSKSGSNESQSIANSKGPFADMKGNYLDLKMTKRVDKSEVDEAESIPATITSSEDDTKRLDLLTFLKTESTDTPLIKTENNQNVEANTIESRSKSRAVWVSNLKRSTKASDLKQHLNKFGKVITTKIVTDGRRSFGYAVLESYKDTENCIKNLNDSEFEGGRIVIATTKPNVENKNKPTMEDEELKSNEDKNNKKRTYSTEGKERKSKTVLKFTKRHRSPSMVPMTTKFNDKHLSRIKESRMEREYLREKQEKERLKRRLAEEMKRSRDEMNRLREKVEEQRLMELELELERKKRLRLEKEILERFVHSEKDQRMPWNSTISSQWKTNSMESQSGSGFPVNRYSEFNYNSANCNTSGFPQPTPYNPQPNNVPPPAPEINYNCNSWGYSQPSFYNSQSNNLPAPVNRYPEMNYNGTNYNSLGFSQPAYYNPQHQPAPDYKYFDHHSSNRKY</sequence>
<evidence type="ECO:0000256" key="7">
    <source>
        <dbReference type="ARBA" id="ARBA00023015"/>
    </source>
</evidence>
<keyword evidence="7" id="KW-0805">Transcription regulation</keyword>
<evidence type="ECO:0000256" key="14">
    <source>
        <dbReference type="PROSITE-ProRule" id="PRU00309"/>
    </source>
</evidence>
<protein>
    <submittedName>
        <fullName evidence="20">SAFB-like transcription modulator isoform X1</fullName>
    </submittedName>
</protein>
<dbReference type="STRING" id="224129.A0A1W4WCT1"/>
<feature type="compositionally biased region" description="Polar residues" evidence="16">
    <location>
        <begin position="209"/>
        <end position="226"/>
    </location>
</feature>
<dbReference type="SMART" id="SM00360">
    <property type="entry name" value="RRM"/>
    <property type="match status" value="1"/>
</dbReference>
<dbReference type="InterPro" id="IPR000504">
    <property type="entry name" value="RRM_dom"/>
</dbReference>
<evidence type="ECO:0000256" key="9">
    <source>
        <dbReference type="ARBA" id="ARBA00023125"/>
    </source>
</evidence>
<dbReference type="Gene3D" id="3.30.70.330">
    <property type="match status" value="1"/>
</dbReference>
<dbReference type="Proteomes" id="UP000192223">
    <property type="component" value="Unplaced"/>
</dbReference>
<evidence type="ECO:0000256" key="16">
    <source>
        <dbReference type="SAM" id="MobiDB-lite"/>
    </source>
</evidence>
<keyword evidence="3" id="KW-0479">Metal-binding</keyword>
<evidence type="ECO:0000256" key="3">
    <source>
        <dbReference type="ARBA" id="ARBA00022723"/>
    </source>
</evidence>
<evidence type="ECO:0000313" key="20">
    <source>
        <dbReference type="RefSeq" id="XP_018321779.1"/>
    </source>
</evidence>
<dbReference type="PROSITE" id="PS50102">
    <property type="entry name" value="RRM"/>
    <property type="match status" value="1"/>
</dbReference>
<dbReference type="Pfam" id="PF05485">
    <property type="entry name" value="THAP"/>
    <property type="match status" value="1"/>
</dbReference>
<evidence type="ECO:0000259" key="17">
    <source>
        <dbReference type="PROSITE" id="PS50102"/>
    </source>
</evidence>
<feature type="region of interest" description="Disordered" evidence="16">
    <location>
        <begin position="245"/>
        <end position="265"/>
    </location>
</feature>
<dbReference type="SMART" id="SM00692">
    <property type="entry name" value="DM3"/>
    <property type="match status" value="1"/>
</dbReference>
<keyword evidence="4 14" id="KW-0863">Zinc-finger</keyword>
<evidence type="ECO:0000256" key="8">
    <source>
        <dbReference type="ARBA" id="ARBA00023054"/>
    </source>
</evidence>
<evidence type="ECO:0000256" key="6">
    <source>
        <dbReference type="ARBA" id="ARBA00022884"/>
    </source>
</evidence>
<evidence type="ECO:0000256" key="10">
    <source>
        <dbReference type="ARBA" id="ARBA00023163"/>
    </source>
</evidence>
<evidence type="ECO:0000256" key="4">
    <source>
        <dbReference type="ARBA" id="ARBA00022771"/>
    </source>
</evidence>
<dbReference type="KEGG" id="apln:108734639"/>
<comment type="similarity">
    <text evidence="2">Belongs to the THAP1 family.</text>
</comment>
<evidence type="ECO:0000259" key="18">
    <source>
        <dbReference type="PROSITE" id="PS50950"/>
    </source>
</evidence>
<dbReference type="GeneID" id="108734639"/>
<keyword evidence="12" id="KW-0131">Cell cycle</keyword>
<dbReference type="InterPro" id="IPR006612">
    <property type="entry name" value="THAP_Znf"/>
</dbReference>
<dbReference type="InterPro" id="IPR035979">
    <property type="entry name" value="RBD_domain_sf"/>
</dbReference>
<dbReference type="InterPro" id="IPR012677">
    <property type="entry name" value="Nucleotide-bd_a/b_plait_sf"/>
</dbReference>
<comment type="subcellular location">
    <subcellularLocation>
        <location evidence="1">Nucleus</location>
        <location evidence="1">Nucleoplasm</location>
    </subcellularLocation>
</comment>
<dbReference type="SMART" id="SM00980">
    <property type="entry name" value="THAP"/>
    <property type="match status" value="1"/>
</dbReference>
<evidence type="ECO:0000256" key="15">
    <source>
        <dbReference type="SAM" id="Coils"/>
    </source>
</evidence>
<keyword evidence="11" id="KW-0539">Nucleus</keyword>
<dbReference type="SUPFAM" id="SSF57716">
    <property type="entry name" value="Glucocorticoid receptor-like (DNA-binding domain)"/>
    <property type="match status" value="1"/>
</dbReference>
<gene>
    <name evidence="20" type="primary">LOC108734639</name>
</gene>
<dbReference type="AlphaFoldDB" id="A0A1W4WCT1"/>
<keyword evidence="9 14" id="KW-0238">DNA-binding</keyword>
<feature type="domain" description="THAP-type" evidence="18">
    <location>
        <begin position="1"/>
        <end position="80"/>
    </location>
</feature>
<evidence type="ECO:0000256" key="1">
    <source>
        <dbReference type="ARBA" id="ARBA00004642"/>
    </source>
</evidence>
<dbReference type="InterPro" id="IPR026516">
    <property type="entry name" value="THAP1/10"/>
</dbReference>
<feature type="compositionally biased region" description="Basic and acidic residues" evidence="16">
    <location>
        <begin position="724"/>
        <end position="735"/>
    </location>
</feature>
<proteinExistence type="inferred from homology"/>
<dbReference type="PANTHER" id="PTHR46600">
    <property type="entry name" value="THAP DOMAIN-CONTAINING"/>
    <property type="match status" value="1"/>
</dbReference>
<dbReference type="InterPro" id="IPR038441">
    <property type="entry name" value="THAP_Znf_sf"/>
</dbReference>
<feature type="region of interest" description="Disordered" evidence="16">
    <location>
        <begin position="209"/>
        <end position="231"/>
    </location>
</feature>
<dbReference type="Gene3D" id="6.20.210.20">
    <property type="entry name" value="THAP domain"/>
    <property type="match status" value="1"/>
</dbReference>
<dbReference type="PROSITE" id="PS50950">
    <property type="entry name" value="ZF_THAP"/>
    <property type="match status" value="1"/>
</dbReference>
<evidence type="ECO:0000256" key="12">
    <source>
        <dbReference type="ARBA" id="ARBA00023306"/>
    </source>
</evidence>
<dbReference type="OrthoDB" id="7312725at2759"/>
<evidence type="ECO:0000256" key="11">
    <source>
        <dbReference type="ARBA" id="ARBA00023242"/>
    </source>
</evidence>
<feature type="region of interest" description="Disordered" evidence="16">
    <location>
        <begin position="454"/>
        <end position="492"/>
    </location>
</feature>
<name>A0A1W4WCT1_AGRPL</name>
<dbReference type="PANTHER" id="PTHR46600:SF1">
    <property type="entry name" value="THAP DOMAIN-CONTAINING PROTEIN 1"/>
    <property type="match status" value="1"/>
</dbReference>
<dbReference type="InParanoid" id="A0A1W4WCT1"/>
<keyword evidence="5" id="KW-0862">Zinc</keyword>
<evidence type="ECO:0000256" key="5">
    <source>
        <dbReference type="ARBA" id="ARBA00022833"/>
    </source>
</evidence>
<feature type="coiled-coil region" evidence="15">
    <location>
        <begin position="524"/>
        <end position="588"/>
    </location>
</feature>
<dbReference type="SUPFAM" id="SSF54928">
    <property type="entry name" value="RNA-binding domain, RBD"/>
    <property type="match status" value="1"/>
</dbReference>
<feature type="region of interest" description="Disordered" evidence="16">
    <location>
        <begin position="709"/>
        <end position="735"/>
    </location>
</feature>
<dbReference type="GO" id="GO:0043565">
    <property type="term" value="F:sequence-specific DNA binding"/>
    <property type="evidence" value="ECO:0007669"/>
    <property type="project" value="InterPro"/>
</dbReference>